<reference evidence="1 2" key="1">
    <citation type="submission" date="2015-09" db="EMBL/GenBank/DDBJ databases">
        <authorList>
            <consortium name="Pathogen Informatics"/>
        </authorList>
    </citation>
    <scope>NUCLEOTIDE SEQUENCE [LARGE SCALE GENOMIC DNA]</scope>
    <source>
        <strain evidence="1 2">2789STDY5608823</strain>
    </source>
</reference>
<protein>
    <submittedName>
        <fullName evidence="1">Uncharacterized protein</fullName>
    </submittedName>
</protein>
<dbReference type="Proteomes" id="UP000095468">
    <property type="component" value="Unassembled WGS sequence"/>
</dbReference>
<accession>A0A174E6D2</accession>
<dbReference type="AlphaFoldDB" id="A0A174E6D2"/>
<dbReference type="EMBL" id="CYYP01000012">
    <property type="protein sequence ID" value="CUO33017.1"/>
    <property type="molecule type" value="Genomic_DNA"/>
</dbReference>
<organism evidence="1 2">
    <name type="scientific">Collinsella aerofaciens</name>
    <dbReference type="NCBI Taxonomy" id="74426"/>
    <lineage>
        <taxon>Bacteria</taxon>
        <taxon>Bacillati</taxon>
        <taxon>Actinomycetota</taxon>
        <taxon>Coriobacteriia</taxon>
        <taxon>Coriobacteriales</taxon>
        <taxon>Coriobacteriaceae</taxon>
        <taxon>Collinsella</taxon>
    </lineage>
</organism>
<evidence type="ECO:0000313" key="1">
    <source>
        <dbReference type="EMBL" id="CUO33017.1"/>
    </source>
</evidence>
<proteinExistence type="predicted"/>
<name>A0A174E6D2_9ACTN</name>
<evidence type="ECO:0000313" key="2">
    <source>
        <dbReference type="Proteomes" id="UP000095468"/>
    </source>
</evidence>
<gene>
    <name evidence="1" type="ORF">ERS852381_01385</name>
</gene>
<sequence>MTNHHAEDGDKKSILDARIEQAYANEYDAAFAAATIKNYASLPLATILADHPQLLKRCIKIMGDPDIRKLTDPYAPKRDNDSYVLTVGRLAHMLTALDTKLKLEWEPDERHELESKRNTLRTALFLPLDGLKRCNVELNTQARQKPGTTGQKTPRPHAAIVDRNRYNRTTAHFSADGAAIRTLIDLLCLLSINELFEGYLALVPATAPKSVAKIIETCRRQFERHRNGSEMNTSIAQYYAAHYKNDGCAPVEHQLRLAYTTPAATLYRFGALGACEPHEQAACPTTELDLRLGRTL</sequence>